<evidence type="ECO:0000256" key="5">
    <source>
        <dbReference type="ARBA" id="ARBA00023077"/>
    </source>
</evidence>
<accession>A0ABS1WY04</accession>
<dbReference type="PANTHER" id="PTHR40980:SF3">
    <property type="entry name" value="TONB-DEPENDENT RECEPTOR-LIKE BETA-BARREL DOMAIN-CONTAINING PROTEIN"/>
    <property type="match status" value="1"/>
</dbReference>
<evidence type="ECO:0000256" key="8">
    <source>
        <dbReference type="PROSITE-ProRule" id="PRU01360"/>
    </source>
</evidence>
<organism evidence="13 14">
    <name type="scientific">Steroidobacter gossypii</name>
    <dbReference type="NCBI Taxonomy" id="2805490"/>
    <lineage>
        <taxon>Bacteria</taxon>
        <taxon>Pseudomonadati</taxon>
        <taxon>Pseudomonadota</taxon>
        <taxon>Gammaproteobacteria</taxon>
        <taxon>Steroidobacterales</taxon>
        <taxon>Steroidobacteraceae</taxon>
        <taxon>Steroidobacter</taxon>
    </lineage>
</organism>
<protein>
    <submittedName>
        <fullName evidence="13">TonB-dependent receptor</fullName>
    </submittedName>
</protein>
<feature type="region of interest" description="Disordered" evidence="10">
    <location>
        <begin position="121"/>
        <end position="147"/>
    </location>
</feature>
<dbReference type="PROSITE" id="PS52016">
    <property type="entry name" value="TONB_DEPENDENT_REC_3"/>
    <property type="match status" value="1"/>
</dbReference>
<evidence type="ECO:0000313" key="14">
    <source>
        <dbReference type="Proteomes" id="UP000661077"/>
    </source>
</evidence>
<keyword evidence="5 9" id="KW-0798">TonB box</keyword>
<comment type="caution">
    <text evidence="13">The sequence shown here is derived from an EMBL/GenBank/DDBJ whole genome shotgun (WGS) entry which is preliminary data.</text>
</comment>
<sequence>MACSHIVLAADTLEQVGSLVTEPIPAQSIDRALTEFSRQTGLQIVYVSGIADRVKSAAVPGGLRSDEALRRLLADTGLYFEFLDHRTITILSSNKTTLRPSRSATQGALGRRDVGYIRLAQADPTPEARTPSQRSLQQTETTEGGGSLEEVFVTGIRGSLRESLQTKREATAVLDVITSEDIGKFPDKNVADSLQRIPGISVDRIWGEGRDIFVRGTDSTMNRTVMNGQSVASAYWWANDNPSRGFNYDILASELVAGLEVHKSPEADLDEGSIGGLVNVRTRRPMELAPFTLQLSGEAQYSELPDEIDPQFSGLVSWRNESGTFGALASVSYQARNVRRDGLEAFPDNTLFDITDQNGAVTEDVYVVWGGGSAIFQQDRERLTANATLQFRPTERWDIALNFVNSDMDMDNHNQNYLFMPGGYKLPQGATVTNPQFVPTSDGRHALIGGTLEDSSTPGAAIEPIYREAFIESQVIDLDATFAGERWRAHGQVGYTQAEGGSDRDQNYWFEGDTREVINLRPSAIEVSYPDLDATDAAALHLVPENLRDWVRKMEEEEFYVQGDLSFELDAGWLRALKTGVKLRDDTVENTRRVGRVSSTNPNLAQLSALTMDAVSGGISPELHGEAGTGGSLRRYAWLDGAAAMRIINPLLDLQYTFDQLAYYKINEQIAAAYIKGDFEAGRLRGNLGVRAVRTDQDSTAFITGTRGTVSRSYTDYLPSLNAVFEVNDDLLVRGAVSRAMARNTFQDLSANITIDATTGSASAGNPLLDPIYADQLEVGAEWYFADASLISATYFWKSLDTFIYRRTASEVIDGRPLNVTRPFNSDDGADIQGVELQWQQSFGAGFGMLLNYTFTDAKVDPVPGQPKLKLQGNSEDQLNASVYFENDRFGARLSYNYRSDAYGALTMGSQIVTDAYKQLDATANWNLTRDVSVFVSAVNLTNEVIFQRTDDGIPIGFYENGPRYSVGARVKF</sequence>
<dbReference type="Gene3D" id="2.40.170.20">
    <property type="entry name" value="TonB-dependent receptor, beta-barrel domain"/>
    <property type="match status" value="1"/>
</dbReference>
<dbReference type="PANTHER" id="PTHR40980">
    <property type="entry name" value="PLUG DOMAIN-CONTAINING PROTEIN"/>
    <property type="match status" value="1"/>
</dbReference>
<proteinExistence type="inferred from homology"/>
<keyword evidence="4 8" id="KW-0812">Transmembrane</keyword>
<reference evidence="13 14" key="1">
    <citation type="journal article" date="2021" name="Int. J. Syst. Evol. Microbiol.">
        <title>Steroidobacter gossypii sp. nov., isolated from soil of cotton cropping field.</title>
        <authorList>
            <person name="Huang R."/>
            <person name="Yang S."/>
            <person name="Zhen C."/>
            <person name="Liu W."/>
        </authorList>
    </citation>
    <scope>NUCLEOTIDE SEQUENCE [LARGE SCALE GENOMIC DNA]</scope>
    <source>
        <strain evidence="13 14">S1-65</strain>
    </source>
</reference>
<keyword evidence="13" id="KW-0675">Receptor</keyword>
<evidence type="ECO:0000259" key="12">
    <source>
        <dbReference type="Pfam" id="PF07715"/>
    </source>
</evidence>
<evidence type="ECO:0000256" key="10">
    <source>
        <dbReference type="SAM" id="MobiDB-lite"/>
    </source>
</evidence>
<gene>
    <name evidence="13" type="ORF">JM946_14000</name>
</gene>
<evidence type="ECO:0000256" key="9">
    <source>
        <dbReference type="RuleBase" id="RU003357"/>
    </source>
</evidence>
<dbReference type="InterPro" id="IPR039426">
    <property type="entry name" value="TonB-dep_rcpt-like"/>
</dbReference>
<dbReference type="InterPro" id="IPR037066">
    <property type="entry name" value="Plug_dom_sf"/>
</dbReference>
<dbReference type="Gene3D" id="2.170.130.10">
    <property type="entry name" value="TonB-dependent receptor, plug domain"/>
    <property type="match status" value="1"/>
</dbReference>
<dbReference type="CDD" id="cd01347">
    <property type="entry name" value="ligand_gated_channel"/>
    <property type="match status" value="1"/>
</dbReference>
<dbReference type="Pfam" id="PF07715">
    <property type="entry name" value="Plug"/>
    <property type="match status" value="1"/>
</dbReference>
<dbReference type="InterPro" id="IPR010104">
    <property type="entry name" value="TonB_rcpt_bac"/>
</dbReference>
<evidence type="ECO:0000256" key="1">
    <source>
        <dbReference type="ARBA" id="ARBA00004571"/>
    </source>
</evidence>
<evidence type="ECO:0000256" key="3">
    <source>
        <dbReference type="ARBA" id="ARBA00022452"/>
    </source>
</evidence>
<keyword evidence="3 8" id="KW-1134">Transmembrane beta strand</keyword>
<feature type="domain" description="TonB-dependent receptor-like beta-barrel" evidence="11">
    <location>
        <begin position="549"/>
        <end position="941"/>
    </location>
</feature>
<evidence type="ECO:0000313" key="13">
    <source>
        <dbReference type="EMBL" id="MBM0105848.1"/>
    </source>
</evidence>
<evidence type="ECO:0000256" key="7">
    <source>
        <dbReference type="ARBA" id="ARBA00023237"/>
    </source>
</evidence>
<keyword evidence="14" id="KW-1185">Reference proteome</keyword>
<evidence type="ECO:0000259" key="11">
    <source>
        <dbReference type="Pfam" id="PF00593"/>
    </source>
</evidence>
<name>A0ABS1WY04_9GAMM</name>
<comment type="similarity">
    <text evidence="8 9">Belongs to the TonB-dependent receptor family.</text>
</comment>
<comment type="subcellular location">
    <subcellularLocation>
        <location evidence="1 8">Cell outer membrane</location>
        <topology evidence="1 8">Multi-pass membrane protein</topology>
    </subcellularLocation>
</comment>
<dbReference type="RefSeq" id="WP_203167929.1">
    <property type="nucleotide sequence ID" value="NZ_JAEVLS010000003.1"/>
</dbReference>
<dbReference type="NCBIfam" id="TIGR01782">
    <property type="entry name" value="TonB-Xanth-Caul"/>
    <property type="match status" value="1"/>
</dbReference>
<keyword evidence="2 8" id="KW-0813">Transport</keyword>
<evidence type="ECO:0000256" key="2">
    <source>
        <dbReference type="ARBA" id="ARBA00022448"/>
    </source>
</evidence>
<dbReference type="InterPro" id="IPR012910">
    <property type="entry name" value="Plug_dom"/>
</dbReference>
<dbReference type="InterPro" id="IPR036942">
    <property type="entry name" value="Beta-barrel_TonB_sf"/>
</dbReference>
<feature type="domain" description="TonB-dependent receptor plug" evidence="12">
    <location>
        <begin position="167"/>
        <end position="276"/>
    </location>
</feature>
<dbReference type="EMBL" id="JAEVLS010000003">
    <property type="protein sequence ID" value="MBM0105848.1"/>
    <property type="molecule type" value="Genomic_DNA"/>
</dbReference>
<evidence type="ECO:0000256" key="4">
    <source>
        <dbReference type="ARBA" id="ARBA00022692"/>
    </source>
</evidence>
<keyword evidence="7 8" id="KW-0998">Cell outer membrane</keyword>
<dbReference type="Proteomes" id="UP000661077">
    <property type="component" value="Unassembled WGS sequence"/>
</dbReference>
<dbReference type="SUPFAM" id="SSF56935">
    <property type="entry name" value="Porins"/>
    <property type="match status" value="1"/>
</dbReference>
<dbReference type="InterPro" id="IPR000531">
    <property type="entry name" value="Beta-barrel_TonB"/>
</dbReference>
<keyword evidence="6 8" id="KW-0472">Membrane</keyword>
<evidence type="ECO:0000256" key="6">
    <source>
        <dbReference type="ARBA" id="ARBA00023136"/>
    </source>
</evidence>
<dbReference type="Gene3D" id="3.55.50.30">
    <property type="match status" value="1"/>
</dbReference>
<dbReference type="Pfam" id="PF00593">
    <property type="entry name" value="TonB_dep_Rec_b-barrel"/>
    <property type="match status" value="1"/>
</dbReference>